<keyword evidence="4" id="KW-1185">Reference proteome</keyword>
<dbReference type="InterPro" id="IPR050111">
    <property type="entry name" value="C-type_lectin/snaclec_domain"/>
</dbReference>
<reference evidence="5" key="1">
    <citation type="submission" date="2025-08" db="UniProtKB">
        <authorList>
            <consortium name="RefSeq"/>
        </authorList>
    </citation>
    <scope>IDENTIFICATION</scope>
    <source>
        <tissue evidence="5">Whole sample</tissue>
    </source>
</reference>
<dbReference type="OrthoDB" id="6153286at2759"/>
<dbReference type="GeneID" id="111116148"/>
<evidence type="ECO:0000256" key="1">
    <source>
        <dbReference type="ARBA" id="ARBA00023157"/>
    </source>
</evidence>
<sequence length="159" mass="18379">MACKLPVHALIFVFTFTICTGQGCHHGWLAFKDKCYMISDMRESWPTASSYCLSYHGKLAEPTSVEEQAFLSHHLQRHYYWIGISDVIVEDQWIYSSTQHSLLFKNWRHGQPDGESDENCALMDGYSQGLWRDYNCHIGERFICEMAMEESSSQSHILG</sequence>
<dbReference type="Proteomes" id="UP000694844">
    <property type="component" value="Chromosome 9"/>
</dbReference>
<dbReference type="PROSITE" id="PS50041">
    <property type="entry name" value="C_TYPE_LECTIN_2"/>
    <property type="match status" value="1"/>
</dbReference>
<dbReference type="InterPro" id="IPR018378">
    <property type="entry name" value="C-type_lectin_CS"/>
</dbReference>
<feature type="domain" description="C-type lectin" evidence="3">
    <location>
        <begin position="31"/>
        <end position="145"/>
    </location>
</feature>
<dbReference type="Gene3D" id="3.10.100.10">
    <property type="entry name" value="Mannose-Binding Protein A, subunit A"/>
    <property type="match status" value="1"/>
</dbReference>
<name>A0A8B8C7R8_CRAVI</name>
<protein>
    <submittedName>
        <fullName evidence="5">Brevican core protein-like</fullName>
    </submittedName>
</protein>
<dbReference type="KEGG" id="cvn:111116148"/>
<dbReference type="SMART" id="SM00034">
    <property type="entry name" value="CLECT"/>
    <property type="match status" value="1"/>
</dbReference>
<dbReference type="SUPFAM" id="SSF56436">
    <property type="entry name" value="C-type lectin-like"/>
    <property type="match status" value="1"/>
</dbReference>
<gene>
    <name evidence="5" type="primary">LOC111116148</name>
</gene>
<dbReference type="InterPro" id="IPR016186">
    <property type="entry name" value="C-type_lectin-like/link_sf"/>
</dbReference>
<evidence type="ECO:0000313" key="5">
    <source>
        <dbReference type="RefSeq" id="XP_022310856.1"/>
    </source>
</evidence>
<dbReference type="PROSITE" id="PS51257">
    <property type="entry name" value="PROKAR_LIPOPROTEIN"/>
    <property type="match status" value="1"/>
</dbReference>
<keyword evidence="2" id="KW-0732">Signal</keyword>
<evidence type="ECO:0000256" key="2">
    <source>
        <dbReference type="SAM" id="SignalP"/>
    </source>
</evidence>
<dbReference type="AlphaFoldDB" id="A0A8B8C7R8"/>
<evidence type="ECO:0000313" key="4">
    <source>
        <dbReference type="Proteomes" id="UP000694844"/>
    </source>
</evidence>
<dbReference type="PROSITE" id="PS00615">
    <property type="entry name" value="C_TYPE_LECTIN_1"/>
    <property type="match status" value="1"/>
</dbReference>
<evidence type="ECO:0000259" key="3">
    <source>
        <dbReference type="PROSITE" id="PS50041"/>
    </source>
</evidence>
<dbReference type="RefSeq" id="XP_022310856.1">
    <property type="nucleotide sequence ID" value="XM_022455148.1"/>
</dbReference>
<organism evidence="4 5">
    <name type="scientific">Crassostrea virginica</name>
    <name type="common">Eastern oyster</name>
    <dbReference type="NCBI Taxonomy" id="6565"/>
    <lineage>
        <taxon>Eukaryota</taxon>
        <taxon>Metazoa</taxon>
        <taxon>Spiralia</taxon>
        <taxon>Lophotrochozoa</taxon>
        <taxon>Mollusca</taxon>
        <taxon>Bivalvia</taxon>
        <taxon>Autobranchia</taxon>
        <taxon>Pteriomorphia</taxon>
        <taxon>Ostreida</taxon>
        <taxon>Ostreoidea</taxon>
        <taxon>Ostreidae</taxon>
        <taxon>Crassostrea</taxon>
    </lineage>
</organism>
<keyword evidence="1" id="KW-1015">Disulfide bond</keyword>
<accession>A0A8B8C7R8</accession>
<proteinExistence type="predicted"/>
<feature type="signal peptide" evidence="2">
    <location>
        <begin position="1"/>
        <end position="21"/>
    </location>
</feature>
<dbReference type="PANTHER" id="PTHR22803">
    <property type="entry name" value="MANNOSE, PHOSPHOLIPASE, LECTIN RECEPTOR RELATED"/>
    <property type="match status" value="1"/>
</dbReference>
<feature type="chain" id="PRO_5034049483" evidence="2">
    <location>
        <begin position="22"/>
        <end position="159"/>
    </location>
</feature>
<dbReference type="CDD" id="cd00037">
    <property type="entry name" value="CLECT"/>
    <property type="match status" value="1"/>
</dbReference>
<dbReference type="Pfam" id="PF00059">
    <property type="entry name" value="Lectin_C"/>
    <property type="match status" value="1"/>
</dbReference>
<dbReference type="InterPro" id="IPR016187">
    <property type="entry name" value="CTDL_fold"/>
</dbReference>
<dbReference type="InterPro" id="IPR001304">
    <property type="entry name" value="C-type_lectin-like"/>
</dbReference>